<dbReference type="EC" id="4.2.99.18" evidence="10"/>
<comment type="similarity">
    <text evidence="1 10">Belongs to the Nth/MutY family.</text>
</comment>
<organism evidence="12">
    <name type="scientific">uncultured spirochete</name>
    <dbReference type="NCBI Taxonomy" id="156406"/>
    <lineage>
        <taxon>Bacteria</taxon>
        <taxon>Pseudomonadati</taxon>
        <taxon>Spirochaetota</taxon>
        <taxon>Spirochaetia</taxon>
        <taxon>Spirochaetales</taxon>
        <taxon>environmental samples</taxon>
    </lineage>
</organism>
<evidence type="ECO:0000256" key="3">
    <source>
        <dbReference type="ARBA" id="ARBA00022723"/>
    </source>
</evidence>
<reference evidence="12" key="1">
    <citation type="submission" date="2017-02" db="EMBL/GenBank/DDBJ databases">
        <authorList>
            <person name="Regsiter A."/>
            <person name="William W."/>
        </authorList>
    </citation>
    <scope>NUCLEOTIDE SEQUENCE</scope>
    <source>
        <strain evidence="12">Bib</strain>
    </source>
</reference>
<keyword evidence="6 10" id="KW-0408">Iron</keyword>
<keyword evidence="9 10" id="KW-0326">Glycosidase</keyword>
<dbReference type="GO" id="GO:0046872">
    <property type="term" value="F:metal ion binding"/>
    <property type="evidence" value="ECO:0007669"/>
    <property type="project" value="UniProtKB-KW"/>
</dbReference>
<dbReference type="PANTHER" id="PTHR10359">
    <property type="entry name" value="A/G-SPECIFIC ADENINE GLYCOSYLASE/ENDONUCLEASE III"/>
    <property type="match status" value="1"/>
</dbReference>
<dbReference type="Pfam" id="PF00730">
    <property type="entry name" value="HhH-GPD"/>
    <property type="match status" value="1"/>
</dbReference>
<dbReference type="InterPro" id="IPR000445">
    <property type="entry name" value="HhH_motif"/>
</dbReference>
<dbReference type="AlphaFoldDB" id="A0A3P3XFS0"/>
<dbReference type="InterPro" id="IPR003265">
    <property type="entry name" value="HhH-GPD_domain"/>
</dbReference>
<dbReference type="PANTHER" id="PTHR10359:SF18">
    <property type="entry name" value="ENDONUCLEASE III"/>
    <property type="match status" value="1"/>
</dbReference>
<evidence type="ECO:0000313" key="12">
    <source>
        <dbReference type="EMBL" id="SLM10297.1"/>
    </source>
</evidence>
<comment type="function">
    <text evidence="10">DNA repair enzyme that has both DNA N-glycosylase activity and AP-lyase activity. The DNA N-glycosylase activity releases various damaged pyrimidines from DNA by cleaving the N-glycosidic bond, leaving an AP (apurinic/apyrimidinic) site. The AP-lyase activity cleaves the phosphodiester bond 3' to the AP site by a beta-elimination, leaving a 3'-terminal unsaturated sugar and a product with a terminal 5'-phosphate.</text>
</comment>
<evidence type="ECO:0000256" key="7">
    <source>
        <dbReference type="ARBA" id="ARBA00023014"/>
    </source>
</evidence>
<feature type="binding site" evidence="10">
    <location>
        <position position="218"/>
    </location>
    <ligand>
        <name>[4Fe-4S] cluster</name>
        <dbReference type="ChEBI" id="CHEBI:49883"/>
    </ligand>
</feature>
<protein>
    <recommendedName>
        <fullName evidence="10">Endonuclease III</fullName>
        <ecNumber evidence="10">4.2.99.18</ecNumber>
    </recommendedName>
    <alternativeName>
        <fullName evidence="10">DNA-(apurinic or apyrimidinic site) lyase</fullName>
    </alternativeName>
</protein>
<dbReference type="GO" id="GO:0051539">
    <property type="term" value="F:4 iron, 4 sulfur cluster binding"/>
    <property type="evidence" value="ECO:0007669"/>
    <property type="project" value="UniProtKB-UniRule"/>
</dbReference>
<dbReference type="HAMAP" id="MF_00942">
    <property type="entry name" value="Nth"/>
    <property type="match status" value="1"/>
</dbReference>
<dbReference type="Pfam" id="PF00633">
    <property type="entry name" value="HHH"/>
    <property type="match status" value="1"/>
</dbReference>
<dbReference type="FunFam" id="1.10.340.30:FF:000001">
    <property type="entry name" value="Endonuclease III"/>
    <property type="match status" value="1"/>
</dbReference>
<dbReference type="GO" id="GO:0019104">
    <property type="term" value="F:DNA N-glycosylase activity"/>
    <property type="evidence" value="ECO:0007669"/>
    <property type="project" value="UniProtKB-UniRule"/>
</dbReference>
<keyword evidence="10 12" id="KW-0456">Lyase</keyword>
<dbReference type="InterPro" id="IPR005759">
    <property type="entry name" value="Nth"/>
</dbReference>
<feature type="binding site" evidence="10">
    <location>
        <position position="238"/>
    </location>
    <ligand>
        <name>[4Fe-4S] cluster</name>
        <dbReference type="ChEBI" id="CHEBI:49883"/>
    </ligand>
</feature>
<name>A0A3P3XFS0_9SPIR</name>
<evidence type="ECO:0000256" key="6">
    <source>
        <dbReference type="ARBA" id="ARBA00023004"/>
    </source>
</evidence>
<dbReference type="EMBL" id="FWDM01000005">
    <property type="protein sequence ID" value="SLM10297.1"/>
    <property type="molecule type" value="Genomic_DNA"/>
</dbReference>
<comment type="catalytic activity">
    <reaction evidence="10">
        <text>2'-deoxyribonucleotide-(2'-deoxyribose 5'-phosphate)-2'-deoxyribonucleotide-DNA = a 3'-end 2'-deoxyribonucleotide-(2,3-dehydro-2,3-deoxyribose 5'-phosphate)-DNA + a 5'-end 5'-phospho-2'-deoxyribonucleoside-DNA + H(+)</text>
        <dbReference type="Rhea" id="RHEA:66592"/>
        <dbReference type="Rhea" id="RHEA-COMP:13180"/>
        <dbReference type="Rhea" id="RHEA-COMP:16897"/>
        <dbReference type="Rhea" id="RHEA-COMP:17067"/>
        <dbReference type="ChEBI" id="CHEBI:15378"/>
        <dbReference type="ChEBI" id="CHEBI:136412"/>
        <dbReference type="ChEBI" id="CHEBI:157695"/>
        <dbReference type="ChEBI" id="CHEBI:167181"/>
        <dbReference type="EC" id="4.2.99.18"/>
    </reaction>
</comment>
<keyword evidence="7 10" id="KW-0411">Iron-sulfur</keyword>
<keyword evidence="3 10" id="KW-0479">Metal-binding</keyword>
<keyword evidence="2 10" id="KW-0004">4Fe-4S</keyword>
<dbReference type="GO" id="GO:0140078">
    <property type="term" value="F:class I DNA-(apurinic or apyrimidinic site) endonuclease activity"/>
    <property type="evidence" value="ECO:0007669"/>
    <property type="project" value="UniProtKB-EC"/>
</dbReference>
<keyword evidence="12" id="KW-0540">Nuclease</keyword>
<accession>A0A3P3XFS0</accession>
<feature type="binding site" evidence="10">
    <location>
        <position position="225"/>
    </location>
    <ligand>
        <name>[4Fe-4S] cluster</name>
        <dbReference type="ChEBI" id="CHEBI:49883"/>
    </ligand>
</feature>
<dbReference type="SMART" id="SM00478">
    <property type="entry name" value="ENDO3c"/>
    <property type="match status" value="1"/>
</dbReference>
<evidence type="ECO:0000256" key="9">
    <source>
        <dbReference type="ARBA" id="ARBA00023295"/>
    </source>
</evidence>
<dbReference type="InterPro" id="IPR011257">
    <property type="entry name" value="DNA_glycosylase"/>
</dbReference>
<dbReference type="Gene3D" id="1.10.340.30">
    <property type="entry name" value="Hypothetical protein, domain 2"/>
    <property type="match status" value="1"/>
</dbReference>
<dbReference type="InterPro" id="IPR023170">
    <property type="entry name" value="HhH_base_excis_C"/>
</dbReference>
<dbReference type="SUPFAM" id="SSF48150">
    <property type="entry name" value="DNA-glycosylase"/>
    <property type="match status" value="1"/>
</dbReference>
<keyword evidence="4 10" id="KW-0227">DNA damage</keyword>
<feature type="domain" description="HhH-GPD" evidence="11">
    <location>
        <begin position="69"/>
        <end position="216"/>
    </location>
</feature>
<dbReference type="CDD" id="cd00056">
    <property type="entry name" value="ENDO3c"/>
    <property type="match status" value="1"/>
</dbReference>
<keyword evidence="5 10" id="KW-0378">Hydrolase</keyword>
<keyword evidence="8 10" id="KW-0234">DNA repair</keyword>
<evidence type="ECO:0000256" key="1">
    <source>
        <dbReference type="ARBA" id="ARBA00008343"/>
    </source>
</evidence>
<keyword evidence="10" id="KW-0238">DNA-binding</keyword>
<dbReference type="GO" id="GO:0003677">
    <property type="term" value="F:DNA binding"/>
    <property type="evidence" value="ECO:0007669"/>
    <property type="project" value="UniProtKB-UniRule"/>
</dbReference>
<evidence type="ECO:0000256" key="5">
    <source>
        <dbReference type="ARBA" id="ARBA00022801"/>
    </source>
</evidence>
<evidence type="ECO:0000259" key="11">
    <source>
        <dbReference type="SMART" id="SM00478"/>
    </source>
</evidence>
<dbReference type="Gene3D" id="1.10.1670.10">
    <property type="entry name" value="Helix-hairpin-Helix base-excision DNA repair enzymes (C-terminal)"/>
    <property type="match status" value="1"/>
</dbReference>
<evidence type="ECO:0000256" key="2">
    <source>
        <dbReference type="ARBA" id="ARBA00022485"/>
    </source>
</evidence>
<evidence type="ECO:0000256" key="10">
    <source>
        <dbReference type="HAMAP-Rule" id="MF_00942"/>
    </source>
</evidence>
<comment type="cofactor">
    <cofactor evidence="10">
        <name>[4Fe-4S] cluster</name>
        <dbReference type="ChEBI" id="CHEBI:49883"/>
    </cofactor>
    <text evidence="10">Binds 1 [4Fe-4S] cluster.</text>
</comment>
<feature type="binding site" evidence="10">
    <location>
        <position position="232"/>
    </location>
    <ligand>
        <name>[4Fe-4S] cluster</name>
        <dbReference type="ChEBI" id="CHEBI:49883"/>
    </ligand>
</feature>
<keyword evidence="12" id="KW-0255">Endonuclease</keyword>
<dbReference type="GO" id="GO:0006285">
    <property type="term" value="P:base-excision repair, AP site formation"/>
    <property type="evidence" value="ECO:0007669"/>
    <property type="project" value="TreeGrafter"/>
</dbReference>
<evidence type="ECO:0000256" key="4">
    <source>
        <dbReference type="ARBA" id="ARBA00022763"/>
    </source>
</evidence>
<proteinExistence type="inferred from homology"/>
<sequence length="252" mass="27720">MCALACCNMAIVDNLMDSTQNSRPSKILASYSVPALLDEVYGRLVPIWPDAHPLLHYRSCFELLVAVILSAQTTDEQVNSVTDELFNRYPDAHSLAHAEISEVERIIHPVGFFHVKARHIIEAAQMIEARFDGKLPPSFDQLLELPGVGRKTANLVASACHEVPGIIVDTHVLRVLCRLGISPKKDPSLAESIVRAHLAPEKHTHFSYSVNRHGKFTCTARKPACTQNGAPCPLEDICPKIGITSLKNCDAE</sequence>
<gene>
    <name evidence="10" type="primary">nth</name>
    <name evidence="12" type="ORF">SPIROBIBN47_130042</name>
</gene>
<evidence type="ECO:0000256" key="8">
    <source>
        <dbReference type="ARBA" id="ARBA00023204"/>
    </source>
</evidence>